<feature type="domain" description="Conserved virulence factor B first S1" evidence="2">
    <location>
        <begin position="5"/>
        <end position="63"/>
    </location>
</feature>
<evidence type="ECO:0000259" key="2">
    <source>
        <dbReference type="Pfam" id="PF13509"/>
    </source>
</evidence>
<protein>
    <submittedName>
        <fullName evidence="6">S1-like domain-containing RNA-binding protein</fullName>
    </submittedName>
</protein>
<dbReference type="InterPro" id="IPR048588">
    <property type="entry name" value="CvfB_S1_2nd"/>
</dbReference>
<dbReference type="Gene3D" id="2.40.50.140">
    <property type="entry name" value="Nucleic acid-binding proteins"/>
    <property type="match status" value="2"/>
</dbReference>
<dbReference type="Proteomes" id="UP001280415">
    <property type="component" value="Unassembled WGS sequence"/>
</dbReference>
<accession>A0AAN5Y9J7</accession>
<feature type="domain" description="Conserved virulence factor B third S1" evidence="5">
    <location>
        <begin position="142"/>
        <end position="216"/>
    </location>
</feature>
<dbReference type="Gene3D" id="1.10.10.10">
    <property type="entry name" value="Winged helix-like DNA-binding domain superfamily/Winged helix DNA-binding domain"/>
    <property type="match status" value="1"/>
</dbReference>
<evidence type="ECO:0000313" key="7">
    <source>
        <dbReference type="Proteomes" id="UP001280415"/>
    </source>
</evidence>
<dbReference type="Pfam" id="PF13509">
    <property type="entry name" value="S1_2"/>
    <property type="match status" value="1"/>
</dbReference>
<comment type="similarity">
    <text evidence="1">Belongs to the CvfB family.</text>
</comment>
<dbReference type="PANTHER" id="PTHR37296">
    <property type="entry name" value="CONSERVED VIRULENCE FACTOR B"/>
    <property type="match status" value="1"/>
</dbReference>
<evidence type="ECO:0000313" key="6">
    <source>
        <dbReference type="EMBL" id="MDV2910684.1"/>
    </source>
</evidence>
<evidence type="ECO:0000256" key="1">
    <source>
        <dbReference type="PIRNR" id="PIRNR012524"/>
    </source>
</evidence>
<dbReference type="EMBL" id="JAWJAX010000002">
    <property type="protein sequence ID" value="MDV2910684.1"/>
    <property type="molecule type" value="Genomic_DNA"/>
</dbReference>
<dbReference type="Gene3D" id="2.40.50.330">
    <property type="match status" value="1"/>
</dbReference>
<dbReference type="RefSeq" id="WP_004165934.1">
    <property type="nucleotide sequence ID" value="NZ_BMWN01000001.1"/>
</dbReference>
<dbReference type="InterPro" id="IPR048587">
    <property type="entry name" value="CvfB_S1_3rd"/>
</dbReference>
<proteinExistence type="inferred from homology"/>
<dbReference type="InterPro" id="IPR039566">
    <property type="entry name" value="CvfB_S1_st"/>
</dbReference>
<evidence type="ECO:0000259" key="3">
    <source>
        <dbReference type="Pfam" id="PF17783"/>
    </source>
</evidence>
<dbReference type="PANTHER" id="PTHR37296:SF1">
    <property type="entry name" value="CONSERVED VIRULENCE FACTOR B"/>
    <property type="match status" value="1"/>
</dbReference>
<name>A0AAN5Y9J7_PEDAC</name>
<dbReference type="InterPro" id="IPR012340">
    <property type="entry name" value="NA-bd_OB-fold"/>
</dbReference>
<comment type="caution">
    <text evidence="6">The sequence shown here is derived from an EMBL/GenBank/DDBJ whole genome shotgun (WGS) entry which is preliminary data.</text>
</comment>
<dbReference type="InterPro" id="IPR036388">
    <property type="entry name" value="WH-like_DNA-bd_sf"/>
</dbReference>
<dbReference type="Pfam" id="PF17783">
    <property type="entry name" value="WHD_CvfB"/>
    <property type="match status" value="1"/>
</dbReference>
<dbReference type="InterPro" id="IPR040764">
    <property type="entry name" value="CvfB_WH"/>
</dbReference>
<gene>
    <name evidence="6" type="ORF">R0H03_02210</name>
</gene>
<sequence>METLLGKKIQAKVIDENDQFYFAQAEDGLTYRIDKSEIKKPLKKDSNFSGFAYENANHERQMTREAPKATTGKYGWGTVVKVRKDLGVFVDIGLNNKDVVVSLDELPTETKLWPHVDDQLLVCLTVDNKERMWAHPADSTVFKAISVRANKKMINQNVTATAYRLKLAGTLVITDQFQLGFIHPSERDREPRLGEKVQARVIGIHPDGTLNLSLKPRNYEALGDDAAMILALLQHRSDGQLPFNDHSNPSDIKEHFGISKSRFKMAIGHLLKAGVIEQTADGIVLKEQ</sequence>
<evidence type="ECO:0000259" key="5">
    <source>
        <dbReference type="Pfam" id="PF21543"/>
    </source>
</evidence>
<feature type="domain" description="Conserved virulence factor B-like winged helix" evidence="3">
    <location>
        <begin position="227"/>
        <end position="285"/>
    </location>
</feature>
<dbReference type="InterPro" id="IPR014464">
    <property type="entry name" value="CvfB_fam"/>
</dbReference>
<dbReference type="Pfam" id="PF21191">
    <property type="entry name" value="CvfB_1st"/>
    <property type="match status" value="1"/>
</dbReference>
<evidence type="ECO:0000259" key="4">
    <source>
        <dbReference type="Pfam" id="PF21191"/>
    </source>
</evidence>
<dbReference type="AlphaFoldDB" id="A0AAN5Y9J7"/>
<dbReference type="PIRSF" id="PIRSF012524">
    <property type="entry name" value="YitL_S1"/>
    <property type="match status" value="1"/>
</dbReference>
<reference evidence="6" key="2">
    <citation type="submission" date="2023-10" db="EMBL/GenBank/DDBJ databases">
        <authorList>
            <person name="Khurajog B."/>
        </authorList>
    </citation>
    <scope>NUCLEOTIDE SEQUENCE</scope>
    <source>
        <strain evidence="6">BF14</strain>
    </source>
</reference>
<feature type="domain" description="Conserved virulence factor B second S1" evidence="4">
    <location>
        <begin position="74"/>
        <end position="135"/>
    </location>
</feature>
<dbReference type="Pfam" id="PF21543">
    <property type="entry name" value="CvfB_2nd"/>
    <property type="match status" value="1"/>
</dbReference>
<organism evidence="6 7">
    <name type="scientific">Pediococcus acidilactici</name>
    <dbReference type="NCBI Taxonomy" id="1254"/>
    <lineage>
        <taxon>Bacteria</taxon>
        <taxon>Bacillati</taxon>
        <taxon>Bacillota</taxon>
        <taxon>Bacilli</taxon>
        <taxon>Lactobacillales</taxon>
        <taxon>Lactobacillaceae</taxon>
        <taxon>Pediococcus</taxon>
        <taxon>Pediococcus acidilactici group</taxon>
    </lineage>
</organism>
<reference evidence="6" key="1">
    <citation type="journal article" date="2023" name="PeerJ">
        <title>Selection and evaluation of lactic acid bacteria from chicken feces in Thailand as potential probiotics.</title>
        <authorList>
            <person name="Khurajog B."/>
            <person name="Disastra Y."/>
            <person name="Lawwyne L.D."/>
            <person name="Sirichokchatchawan W."/>
            <person name="Niyomtham W."/>
            <person name="Yindee J."/>
            <person name="Hampson D.J."/>
            <person name="Prapasarakul N."/>
        </authorList>
    </citation>
    <scope>NUCLEOTIDE SEQUENCE</scope>
    <source>
        <strain evidence="6">BF14</strain>
    </source>
</reference>